<dbReference type="OrthoDB" id="546259at2759"/>
<evidence type="ECO:0000256" key="1">
    <source>
        <dbReference type="SAM" id="MobiDB-lite"/>
    </source>
</evidence>
<evidence type="ECO:0000313" key="2">
    <source>
        <dbReference type="EMBL" id="PNH11120.1"/>
    </source>
</evidence>
<comment type="caution">
    <text evidence="2">The sequence shown here is derived from an EMBL/GenBank/DDBJ whole genome shotgun (WGS) entry which is preliminary data.</text>
</comment>
<accession>A0A2J8AF35</accession>
<feature type="region of interest" description="Disordered" evidence="1">
    <location>
        <begin position="208"/>
        <end position="239"/>
    </location>
</feature>
<dbReference type="Proteomes" id="UP000236333">
    <property type="component" value="Unassembled WGS sequence"/>
</dbReference>
<organism evidence="2 3">
    <name type="scientific">Tetrabaena socialis</name>
    <dbReference type="NCBI Taxonomy" id="47790"/>
    <lineage>
        <taxon>Eukaryota</taxon>
        <taxon>Viridiplantae</taxon>
        <taxon>Chlorophyta</taxon>
        <taxon>core chlorophytes</taxon>
        <taxon>Chlorophyceae</taxon>
        <taxon>CS clade</taxon>
        <taxon>Chlamydomonadales</taxon>
        <taxon>Tetrabaenaceae</taxon>
        <taxon>Tetrabaena</taxon>
    </lineage>
</organism>
<proteinExistence type="predicted"/>
<keyword evidence="3" id="KW-1185">Reference proteome</keyword>
<feature type="compositionally biased region" description="Pro residues" evidence="1">
    <location>
        <begin position="211"/>
        <end position="235"/>
    </location>
</feature>
<dbReference type="EMBL" id="PGGS01000038">
    <property type="protein sequence ID" value="PNH11120.1"/>
    <property type="molecule type" value="Genomic_DNA"/>
</dbReference>
<sequence>MTTEELLRGFREATPSTVPSRIIAAPAAPAEQPAKYRALRAASARHPLRGALLPPEQDLRHLAHGVVAAVVAPPPRLPHQLDPALQAVLLGEQPAWAALISASPPPRPSPTPLCTLLPPSPTRAPCNTYGRWRSVYESCTAPAVLQTLVGECYAPDAVFEDAMVSARGHEAVYRQFAMLGALVRSVQVGAYSLSVAPLPQLHVALPAAAPKQPPEQPPARAEPPQEQPPRAPPRPGAGGARALHVTRITVENVQSFTLAVPALLGWLVGDKRGALQIPLYVTSILLVASDLPLAVGPGAAAGDITATRLAGAAAALGGQPRAAAAPPTGYGGAAPAVPSWCILHHVDAWHNVPTVWWVARRALARALDTLLAPLLGL</sequence>
<protein>
    <submittedName>
        <fullName evidence="2">Uncharacterized protein</fullName>
    </submittedName>
</protein>
<evidence type="ECO:0000313" key="3">
    <source>
        <dbReference type="Proteomes" id="UP000236333"/>
    </source>
</evidence>
<name>A0A2J8AF35_9CHLO</name>
<gene>
    <name evidence="2" type="ORF">TSOC_002084</name>
</gene>
<dbReference type="AlphaFoldDB" id="A0A2J8AF35"/>
<reference evidence="2 3" key="1">
    <citation type="journal article" date="2017" name="Mol. Biol. Evol.">
        <title>The 4-celled Tetrabaena socialis nuclear genome reveals the essential components for genetic control of cell number at the origin of multicellularity in the volvocine lineage.</title>
        <authorList>
            <person name="Featherston J."/>
            <person name="Arakaki Y."/>
            <person name="Hanschen E.R."/>
            <person name="Ferris P.J."/>
            <person name="Michod R.E."/>
            <person name="Olson B.J.S.C."/>
            <person name="Nozaki H."/>
            <person name="Durand P.M."/>
        </authorList>
    </citation>
    <scope>NUCLEOTIDE SEQUENCE [LARGE SCALE GENOMIC DNA]</scope>
    <source>
        <strain evidence="2 3">NIES-571</strain>
    </source>
</reference>